<evidence type="ECO:0000313" key="3">
    <source>
        <dbReference type="WBParaSite" id="SVE_1306400.1"/>
    </source>
</evidence>
<sequence>MDFLRGQGAELGAGIGAGVGAALGAAISMEPTELGCKVAWDDRLLFMILGKSIALSLILLLGPIILCYKPEVIRKMRQNAGVALNGSKGGLKN</sequence>
<evidence type="ECO:0000313" key="2">
    <source>
        <dbReference type="Proteomes" id="UP000035680"/>
    </source>
</evidence>
<dbReference type="WBParaSite" id="SVE_1306400.1">
    <property type="protein sequence ID" value="SVE_1306400.1"/>
    <property type="gene ID" value="SVE_1306400"/>
</dbReference>
<keyword evidence="1" id="KW-0472">Membrane</keyword>
<feature type="transmembrane region" description="Helical" evidence="1">
    <location>
        <begin position="12"/>
        <end position="29"/>
    </location>
</feature>
<dbReference type="Proteomes" id="UP000035680">
    <property type="component" value="Unassembled WGS sequence"/>
</dbReference>
<evidence type="ECO:0000256" key="1">
    <source>
        <dbReference type="SAM" id="Phobius"/>
    </source>
</evidence>
<keyword evidence="2" id="KW-1185">Reference proteome</keyword>
<organism evidence="2 3">
    <name type="scientific">Strongyloides venezuelensis</name>
    <name type="common">Threadworm</name>
    <dbReference type="NCBI Taxonomy" id="75913"/>
    <lineage>
        <taxon>Eukaryota</taxon>
        <taxon>Metazoa</taxon>
        <taxon>Ecdysozoa</taxon>
        <taxon>Nematoda</taxon>
        <taxon>Chromadorea</taxon>
        <taxon>Rhabditida</taxon>
        <taxon>Tylenchina</taxon>
        <taxon>Panagrolaimomorpha</taxon>
        <taxon>Strongyloidoidea</taxon>
        <taxon>Strongyloididae</taxon>
        <taxon>Strongyloides</taxon>
    </lineage>
</organism>
<name>A0A0K0FS05_STRVS</name>
<accession>A0A0K0FS05</accession>
<reference evidence="2" key="1">
    <citation type="submission" date="2014-07" db="EMBL/GenBank/DDBJ databases">
        <authorList>
            <person name="Martin A.A"/>
            <person name="De Silva N."/>
        </authorList>
    </citation>
    <scope>NUCLEOTIDE SEQUENCE</scope>
</reference>
<protein>
    <submittedName>
        <fullName evidence="3">YtxH domain-containing protein</fullName>
    </submittedName>
</protein>
<reference evidence="3" key="2">
    <citation type="submission" date="2015-08" db="UniProtKB">
        <authorList>
            <consortium name="WormBaseParasite"/>
        </authorList>
    </citation>
    <scope>IDENTIFICATION</scope>
</reference>
<keyword evidence="1" id="KW-1133">Transmembrane helix</keyword>
<proteinExistence type="predicted"/>
<feature type="transmembrane region" description="Helical" evidence="1">
    <location>
        <begin position="44"/>
        <end position="68"/>
    </location>
</feature>
<keyword evidence="1" id="KW-0812">Transmembrane</keyword>
<dbReference type="AlphaFoldDB" id="A0A0K0FS05"/>